<dbReference type="PANTHER" id="PTHR34039">
    <property type="entry name" value="UPF0102 PROTEIN YRAN"/>
    <property type="match status" value="1"/>
</dbReference>
<dbReference type="InterPro" id="IPR003509">
    <property type="entry name" value="UPF0102_YraN-like"/>
</dbReference>
<keyword evidence="4" id="KW-1185">Reference proteome</keyword>
<evidence type="ECO:0000256" key="1">
    <source>
        <dbReference type="ARBA" id="ARBA00006738"/>
    </source>
</evidence>
<evidence type="ECO:0000256" key="2">
    <source>
        <dbReference type="HAMAP-Rule" id="MF_00048"/>
    </source>
</evidence>
<dbReference type="RefSeq" id="WP_273935192.1">
    <property type="nucleotide sequence ID" value="NZ_CP097263.1"/>
</dbReference>
<dbReference type="SUPFAM" id="SSF52980">
    <property type="entry name" value="Restriction endonuclease-like"/>
    <property type="match status" value="1"/>
</dbReference>
<evidence type="ECO:0000313" key="3">
    <source>
        <dbReference type="EMBL" id="MFC0543696.1"/>
    </source>
</evidence>
<dbReference type="InterPro" id="IPR011856">
    <property type="entry name" value="tRNA_endonuc-like_dom_sf"/>
</dbReference>
<proteinExistence type="inferred from homology"/>
<sequence length="126" mass="14298">MTRDRRSALTPTELGRQGEDLAAFFLEGQGLVVLSRNWRCPEGELDIVAVDARGRLVVCEVKTRSGTAFGKPAEAVDYVKATRIRRVTHRWRAAHRIRYCDTRFDIISILWPGHGPARLEHLRGAF</sequence>
<dbReference type="Pfam" id="PF02021">
    <property type="entry name" value="UPF0102"/>
    <property type="match status" value="1"/>
</dbReference>
<accession>A0ABV6MTR3</accession>
<dbReference type="NCBIfam" id="NF009154">
    <property type="entry name" value="PRK12497.3-3"/>
    <property type="match status" value="1"/>
</dbReference>
<dbReference type="CDD" id="cd20736">
    <property type="entry name" value="PoNe_Nuclease"/>
    <property type="match status" value="1"/>
</dbReference>
<reference evidence="3 4" key="1">
    <citation type="submission" date="2024-09" db="EMBL/GenBank/DDBJ databases">
        <authorList>
            <person name="Sun Q."/>
            <person name="Mori K."/>
        </authorList>
    </citation>
    <scope>NUCLEOTIDE SEQUENCE [LARGE SCALE GENOMIC DNA]</scope>
    <source>
        <strain evidence="3 4">TBRC 1432</strain>
    </source>
</reference>
<protein>
    <recommendedName>
        <fullName evidence="2">UPF0102 protein ACFFH7_19490</fullName>
    </recommendedName>
</protein>
<evidence type="ECO:0000313" key="4">
    <source>
        <dbReference type="Proteomes" id="UP001589810"/>
    </source>
</evidence>
<comment type="caution">
    <text evidence="3">The sequence shown here is derived from an EMBL/GenBank/DDBJ whole genome shotgun (WGS) entry which is preliminary data.</text>
</comment>
<dbReference type="EMBL" id="JBHLUD010000007">
    <property type="protein sequence ID" value="MFC0543696.1"/>
    <property type="molecule type" value="Genomic_DNA"/>
</dbReference>
<gene>
    <name evidence="3" type="ORF">ACFFH7_19490</name>
</gene>
<organism evidence="3 4">
    <name type="scientific">Kutzneria chonburiensis</name>
    <dbReference type="NCBI Taxonomy" id="1483604"/>
    <lineage>
        <taxon>Bacteria</taxon>
        <taxon>Bacillati</taxon>
        <taxon>Actinomycetota</taxon>
        <taxon>Actinomycetes</taxon>
        <taxon>Pseudonocardiales</taxon>
        <taxon>Pseudonocardiaceae</taxon>
        <taxon>Kutzneria</taxon>
    </lineage>
</organism>
<comment type="similarity">
    <text evidence="1 2">Belongs to the UPF0102 family.</text>
</comment>
<dbReference type="InterPro" id="IPR011335">
    <property type="entry name" value="Restrct_endonuc-II-like"/>
</dbReference>
<dbReference type="PANTHER" id="PTHR34039:SF1">
    <property type="entry name" value="UPF0102 PROTEIN YRAN"/>
    <property type="match status" value="1"/>
</dbReference>
<name>A0ABV6MTR3_9PSEU</name>
<dbReference type="Proteomes" id="UP001589810">
    <property type="component" value="Unassembled WGS sequence"/>
</dbReference>
<dbReference type="HAMAP" id="MF_00048">
    <property type="entry name" value="UPF0102"/>
    <property type="match status" value="1"/>
</dbReference>
<dbReference type="Gene3D" id="3.40.1350.10">
    <property type="match status" value="1"/>
</dbReference>